<name>A0A841LAA1_9SPHN</name>
<keyword evidence="1" id="KW-0413">Isomerase</keyword>
<dbReference type="Gene3D" id="3.10.450.50">
    <property type="match status" value="2"/>
</dbReference>
<evidence type="ECO:0000313" key="2">
    <source>
        <dbReference type="Proteomes" id="UP000538147"/>
    </source>
</evidence>
<reference evidence="1 2" key="1">
    <citation type="submission" date="2020-08" db="EMBL/GenBank/DDBJ databases">
        <title>Genomic Encyclopedia of Type Strains, Phase IV (KMG-IV): sequencing the most valuable type-strain genomes for metagenomic binning, comparative biology and taxonomic classification.</title>
        <authorList>
            <person name="Goeker M."/>
        </authorList>
    </citation>
    <scope>NUCLEOTIDE SEQUENCE [LARGE SCALE GENOMIC DNA]</scope>
    <source>
        <strain evidence="1 2">DSM 102189</strain>
    </source>
</reference>
<comment type="caution">
    <text evidence="1">The sequence shown here is derived from an EMBL/GenBank/DDBJ whole genome shotgun (WGS) entry which is preliminary data.</text>
</comment>
<dbReference type="Pfam" id="PF07366">
    <property type="entry name" value="SnoaL"/>
    <property type="match status" value="2"/>
</dbReference>
<dbReference type="EMBL" id="JACIIV010000005">
    <property type="protein sequence ID" value="MBB6226755.1"/>
    <property type="molecule type" value="Genomic_DNA"/>
</dbReference>
<organism evidence="1 2">
    <name type="scientific">Polymorphobacter multimanifer</name>
    <dbReference type="NCBI Taxonomy" id="1070431"/>
    <lineage>
        <taxon>Bacteria</taxon>
        <taxon>Pseudomonadati</taxon>
        <taxon>Pseudomonadota</taxon>
        <taxon>Alphaproteobacteria</taxon>
        <taxon>Sphingomonadales</taxon>
        <taxon>Sphingosinicellaceae</taxon>
        <taxon>Polymorphobacter</taxon>
    </lineage>
</organism>
<protein>
    <submittedName>
        <fullName evidence="1">Steroid delta-isomerase-like uncharacterized protein</fullName>
    </submittedName>
</protein>
<gene>
    <name evidence="1" type="ORF">FHS79_000913</name>
</gene>
<dbReference type="GO" id="GO:0030638">
    <property type="term" value="P:polyketide metabolic process"/>
    <property type="evidence" value="ECO:0007669"/>
    <property type="project" value="InterPro"/>
</dbReference>
<dbReference type="Proteomes" id="UP000538147">
    <property type="component" value="Unassembled WGS sequence"/>
</dbReference>
<dbReference type="AlphaFoldDB" id="A0A841LAA1"/>
<dbReference type="RefSeq" id="WP_184196045.1">
    <property type="nucleotide sequence ID" value="NZ_BMOX01000009.1"/>
</dbReference>
<dbReference type="PANTHER" id="PTHR38436">
    <property type="entry name" value="POLYKETIDE CYCLASE SNOAL-LIKE DOMAIN"/>
    <property type="match status" value="1"/>
</dbReference>
<keyword evidence="2" id="KW-1185">Reference proteome</keyword>
<dbReference type="InterPro" id="IPR032710">
    <property type="entry name" value="NTF2-like_dom_sf"/>
</dbReference>
<dbReference type="SUPFAM" id="SSF54427">
    <property type="entry name" value="NTF2-like"/>
    <property type="match status" value="2"/>
</dbReference>
<sequence length="303" mass="32942">MTDIHNLLAAQITAIWSEGRTELIDRLYAEHVIDHMPIAGQASGREGLHLAVGLFRSAMPDLTMHLHGTLACGPIGVDWWTLEGTHTGPLMGDAPTGKRLRFSGIDWVRVADGQIRELWHIEEMFQMQQQLGGGSANFGAPAAAVAIVPAVADAQAAWTPDPETLTDAERKMLSVARRHIEGLWAAGDLRVAAEVYAEDVIDMNPAPGQRPGIPGILDVLGWLREAAPDLEMTIDAYAVQGRFAADRWTMHGTHSGAPLLGHPASGRAFTMQGMDVVRLNDQGRIDRVWHVEDLAALEAQIRT</sequence>
<evidence type="ECO:0000313" key="1">
    <source>
        <dbReference type="EMBL" id="MBB6226755.1"/>
    </source>
</evidence>
<dbReference type="GO" id="GO:0016853">
    <property type="term" value="F:isomerase activity"/>
    <property type="evidence" value="ECO:0007669"/>
    <property type="project" value="UniProtKB-KW"/>
</dbReference>
<dbReference type="PANTHER" id="PTHR38436:SF1">
    <property type="entry name" value="ESTER CYCLASE"/>
    <property type="match status" value="1"/>
</dbReference>
<dbReference type="InterPro" id="IPR009959">
    <property type="entry name" value="Cyclase_SnoaL-like"/>
</dbReference>
<accession>A0A841LAA1</accession>
<proteinExistence type="predicted"/>